<name>A0A1N7STQ1_9BURK</name>
<comment type="caution">
    <text evidence="1">The sequence shown here is derived from an EMBL/GenBank/DDBJ whole genome shotgun (WGS) entry which is preliminary data.</text>
</comment>
<gene>
    <name evidence="1" type="ORF">BN2476_930010</name>
</gene>
<sequence>MTFSFFTFDSGRLMGVCFVENPPAGTDFARCVKNARRKPGATWHPDKVFVTPRGEPWHLFTEFTRNPSAF</sequence>
<evidence type="ECO:0000313" key="2">
    <source>
        <dbReference type="Proteomes" id="UP000195569"/>
    </source>
</evidence>
<dbReference type="AlphaFoldDB" id="A0A1N7STQ1"/>
<reference evidence="1" key="1">
    <citation type="submission" date="2016-12" db="EMBL/GenBank/DDBJ databases">
        <authorList>
            <person name="Moulin L."/>
        </authorList>
    </citation>
    <scope>NUCLEOTIDE SEQUENCE [LARGE SCALE GENOMIC DNA]</scope>
    <source>
        <strain evidence="1">STM 7183</strain>
    </source>
</reference>
<keyword evidence="2" id="KW-1185">Reference proteome</keyword>
<evidence type="ECO:0000313" key="1">
    <source>
        <dbReference type="EMBL" id="SIT50712.1"/>
    </source>
</evidence>
<dbReference type="EMBL" id="CYGY02000093">
    <property type="protein sequence ID" value="SIT50712.1"/>
    <property type="molecule type" value="Genomic_DNA"/>
</dbReference>
<dbReference type="Proteomes" id="UP000195569">
    <property type="component" value="Unassembled WGS sequence"/>
</dbReference>
<protein>
    <submittedName>
        <fullName evidence="1">Uncharacterized protein</fullName>
    </submittedName>
</protein>
<accession>A0A1N7STQ1</accession>
<organism evidence="1 2">
    <name type="scientific">Paraburkholderia piptadeniae</name>
    <dbReference type="NCBI Taxonomy" id="1701573"/>
    <lineage>
        <taxon>Bacteria</taxon>
        <taxon>Pseudomonadati</taxon>
        <taxon>Pseudomonadota</taxon>
        <taxon>Betaproteobacteria</taxon>
        <taxon>Burkholderiales</taxon>
        <taxon>Burkholderiaceae</taxon>
        <taxon>Paraburkholderia</taxon>
    </lineage>
</organism>
<proteinExistence type="predicted"/>